<evidence type="ECO:0000256" key="6">
    <source>
        <dbReference type="HAMAP-Rule" id="MF_01877"/>
    </source>
</evidence>
<dbReference type="Pfam" id="PF23016">
    <property type="entry name" value="RsmI_C"/>
    <property type="match status" value="1"/>
</dbReference>
<comment type="subcellular location">
    <subcellularLocation>
        <location evidence="6">Cytoplasm</location>
    </subcellularLocation>
</comment>
<gene>
    <name evidence="6 9" type="primary">rsmI</name>
    <name evidence="9" type="ORF">M9408_01825</name>
</gene>
<dbReference type="NCBIfam" id="TIGR00096">
    <property type="entry name" value="16S rRNA (cytidine(1402)-2'-O)-methyltransferase"/>
    <property type="match status" value="1"/>
</dbReference>
<feature type="domain" description="Tetrapyrrole methylase" evidence="7">
    <location>
        <begin position="15"/>
        <end position="214"/>
    </location>
</feature>
<comment type="catalytic activity">
    <reaction evidence="6">
        <text>cytidine(1402) in 16S rRNA + S-adenosyl-L-methionine = 2'-O-methylcytidine(1402) in 16S rRNA + S-adenosyl-L-homocysteine + H(+)</text>
        <dbReference type="Rhea" id="RHEA:42924"/>
        <dbReference type="Rhea" id="RHEA-COMP:10285"/>
        <dbReference type="Rhea" id="RHEA-COMP:10286"/>
        <dbReference type="ChEBI" id="CHEBI:15378"/>
        <dbReference type="ChEBI" id="CHEBI:57856"/>
        <dbReference type="ChEBI" id="CHEBI:59789"/>
        <dbReference type="ChEBI" id="CHEBI:74495"/>
        <dbReference type="ChEBI" id="CHEBI:82748"/>
        <dbReference type="EC" id="2.1.1.198"/>
    </reaction>
</comment>
<dbReference type="PANTHER" id="PTHR46111:SF1">
    <property type="entry name" value="RIBOSOMAL RNA SMALL SUBUNIT METHYLTRANSFERASE I"/>
    <property type="match status" value="1"/>
</dbReference>
<keyword evidence="3 6" id="KW-0489">Methyltransferase</keyword>
<dbReference type="InterPro" id="IPR008189">
    <property type="entry name" value="rRNA_ssu_MeTfrase_I"/>
</dbReference>
<evidence type="ECO:0000256" key="4">
    <source>
        <dbReference type="ARBA" id="ARBA00022679"/>
    </source>
</evidence>
<evidence type="ECO:0000259" key="7">
    <source>
        <dbReference type="Pfam" id="PF00590"/>
    </source>
</evidence>
<dbReference type="RefSeq" id="WP_250256985.1">
    <property type="nucleotide sequence ID" value="NZ_CP097763.1"/>
</dbReference>
<dbReference type="HAMAP" id="MF_01877">
    <property type="entry name" value="16SrRNA_methyltr_I"/>
    <property type="match status" value="1"/>
</dbReference>
<protein>
    <recommendedName>
        <fullName evidence="6">Ribosomal RNA small subunit methyltransferase I</fullName>
        <ecNumber evidence="6">2.1.1.198</ecNumber>
    </recommendedName>
    <alternativeName>
        <fullName evidence="6">16S rRNA 2'-O-ribose C1402 methyltransferase</fullName>
    </alternativeName>
    <alternativeName>
        <fullName evidence="6">rRNA (cytidine-2'-O-)-methyltransferase RsmI</fullName>
    </alternativeName>
</protein>
<dbReference type="EC" id="2.1.1.198" evidence="6"/>
<dbReference type="Gene3D" id="3.30.950.10">
    <property type="entry name" value="Methyltransferase, Cobalt-precorrin-4 Transmethylase, Domain 2"/>
    <property type="match status" value="1"/>
</dbReference>
<comment type="function">
    <text evidence="6">Catalyzes the 2'-O-methylation of the ribose of cytidine 1402 (C1402) in 16S rRNA.</text>
</comment>
<feature type="domain" description="RsmI HTH" evidence="8">
    <location>
        <begin position="249"/>
        <end position="284"/>
    </location>
</feature>
<evidence type="ECO:0000259" key="8">
    <source>
        <dbReference type="Pfam" id="PF23016"/>
    </source>
</evidence>
<dbReference type="InterPro" id="IPR035996">
    <property type="entry name" value="4pyrrol_Methylase_sf"/>
</dbReference>
<evidence type="ECO:0000256" key="5">
    <source>
        <dbReference type="ARBA" id="ARBA00022691"/>
    </source>
</evidence>
<reference evidence="9" key="1">
    <citation type="submission" date="2022-05" db="EMBL/GenBank/DDBJ databases">
        <title>Impact of host demography and evolutionary history on endosymbiont molecular evolution: a test in carpenter ants (Genus Camponotus) and their Blochmannia endosymbionts.</title>
        <authorList>
            <person name="Manthey J.D."/>
            <person name="Giron J.C."/>
            <person name="Hruska J.P."/>
        </authorList>
    </citation>
    <scope>NUCLEOTIDE SEQUENCE</scope>
    <source>
        <strain evidence="9">C-005</strain>
    </source>
</reference>
<organism evidence="9 10">
    <name type="scientific">Candidatus Blochmannia vicinus</name>
    <name type="common">nom. nud.</name>
    <dbReference type="NCBI Taxonomy" id="251540"/>
    <lineage>
        <taxon>Bacteria</taxon>
        <taxon>Pseudomonadati</taxon>
        <taxon>Pseudomonadota</taxon>
        <taxon>Gammaproteobacteria</taxon>
        <taxon>Enterobacterales</taxon>
        <taxon>Enterobacteriaceae</taxon>
        <taxon>ant endosymbionts</taxon>
        <taxon>Candidatus Blochmanniella</taxon>
    </lineage>
</organism>
<keyword evidence="2 6" id="KW-0698">rRNA processing</keyword>
<dbReference type="InterPro" id="IPR053910">
    <property type="entry name" value="RsmI_HTH"/>
</dbReference>
<dbReference type="InterPro" id="IPR018063">
    <property type="entry name" value="SAM_MeTrfase_RsmI_CS"/>
</dbReference>
<evidence type="ECO:0000256" key="2">
    <source>
        <dbReference type="ARBA" id="ARBA00022552"/>
    </source>
</evidence>
<dbReference type="InterPro" id="IPR014777">
    <property type="entry name" value="4pyrrole_Mease_sub1"/>
</dbReference>
<dbReference type="Pfam" id="PF00590">
    <property type="entry name" value="TP_methylase"/>
    <property type="match status" value="1"/>
</dbReference>
<dbReference type="GO" id="GO:0008168">
    <property type="term" value="F:methyltransferase activity"/>
    <property type="evidence" value="ECO:0007669"/>
    <property type="project" value="UniProtKB-KW"/>
</dbReference>
<keyword evidence="10" id="KW-1185">Reference proteome</keyword>
<dbReference type="PIRSF" id="PIRSF005917">
    <property type="entry name" value="MTase_YraL"/>
    <property type="match status" value="1"/>
</dbReference>
<dbReference type="EMBL" id="CP097763">
    <property type="protein sequence ID" value="URJ32757.1"/>
    <property type="molecule type" value="Genomic_DNA"/>
</dbReference>
<dbReference type="GO" id="GO:0032259">
    <property type="term" value="P:methylation"/>
    <property type="evidence" value="ECO:0007669"/>
    <property type="project" value="UniProtKB-KW"/>
</dbReference>
<dbReference type="PROSITE" id="PS01296">
    <property type="entry name" value="RSMI"/>
    <property type="match status" value="1"/>
</dbReference>
<evidence type="ECO:0000313" key="9">
    <source>
        <dbReference type="EMBL" id="URJ32757.1"/>
    </source>
</evidence>
<evidence type="ECO:0000313" key="10">
    <source>
        <dbReference type="Proteomes" id="UP001056622"/>
    </source>
</evidence>
<keyword evidence="5 6" id="KW-0949">S-adenosyl-L-methionine</keyword>
<evidence type="ECO:0000256" key="1">
    <source>
        <dbReference type="ARBA" id="ARBA00022490"/>
    </source>
</evidence>
<dbReference type="InterPro" id="IPR014776">
    <property type="entry name" value="4pyrrole_Mease_sub2"/>
</dbReference>
<dbReference type="Proteomes" id="UP001056622">
    <property type="component" value="Chromosome"/>
</dbReference>
<proteinExistence type="inferred from homology"/>
<dbReference type="InterPro" id="IPR000878">
    <property type="entry name" value="4pyrrol_Mease"/>
</dbReference>
<name>A0ABY4SVM5_9ENTR</name>
<keyword evidence="4 6" id="KW-0808">Transferase</keyword>
<accession>A0ABY4SVM5</accession>
<dbReference type="SUPFAM" id="SSF53790">
    <property type="entry name" value="Tetrapyrrole methylase"/>
    <property type="match status" value="1"/>
</dbReference>
<dbReference type="CDD" id="cd11648">
    <property type="entry name" value="RsmI"/>
    <property type="match status" value="1"/>
</dbReference>
<dbReference type="Gene3D" id="3.40.1010.10">
    <property type="entry name" value="Cobalt-precorrin-4 Transmethylase, Domain 1"/>
    <property type="match status" value="1"/>
</dbReference>
<dbReference type="PANTHER" id="PTHR46111">
    <property type="entry name" value="RIBOSOMAL RNA SMALL SUBUNIT METHYLTRANSFERASE I"/>
    <property type="match status" value="1"/>
</dbReference>
<evidence type="ECO:0000256" key="3">
    <source>
        <dbReference type="ARBA" id="ARBA00022603"/>
    </source>
</evidence>
<sequence>MKKISSSETNCVSALYIVPTPIGNLKDITYRALSVLRQVDYIAVEDTRRTRILLNFFSIRTSLYVLHQYNEYKKIPILISKLQAGLSVAVVSDAGTPLINDPGYRLVQCCQKLKIKVIPLPGPCAAITALCGSGLPTDRFCFEGFLPHKHRLRINRLQALLEEPRTLIFYDVKHRIMDTLKDMISIFGLERYVVLARELTKIWESIYGAPVGQLLSWIQRDSSRIQGEMVLVVAGNCLKNHELSPKIFHVMNLLASELPVKKAATLVEYIYGVRKNILYKKYLSKRLNKIVDQNINID</sequence>
<keyword evidence="1 6" id="KW-0963">Cytoplasm</keyword>
<comment type="similarity">
    <text evidence="6">Belongs to the methyltransferase superfamily. RsmI family.</text>
</comment>